<feature type="transmembrane region" description="Helical" evidence="2">
    <location>
        <begin position="816"/>
        <end position="835"/>
    </location>
</feature>
<feature type="compositionally biased region" description="Low complexity" evidence="1">
    <location>
        <begin position="124"/>
        <end position="136"/>
    </location>
</feature>
<feature type="region of interest" description="Disordered" evidence="1">
    <location>
        <begin position="1"/>
        <end position="23"/>
    </location>
</feature>
<keyword evidence="2" id="KW-0812">Transmembrane</keyword>
<feature type="transmembrane region" description="Helical" evidence="2">
    <location>
        <begin position="788"/>
        <end position="809"/>
    </location>
</feature>
<feature type="transmembrane region" description="Helical" evidence="2">
    <location>
        <begin position="706"/>
        <end position="725"/>
    </location>
</feature>
<keyword evidence="2" id="KW-0472">Membrane</keyword>
<feature type="compositionally biased region" description="Low complexity" evidence="1">
    <location>
        <begin position="143"/>
        <end position="163"/>
    </location>
</feature>
<dbReference type="Proteomes" id="UP000320239">
    <property type="component" value="Unassembled WGS sequence"/>
</dbReference>
<reference evidence="3 4" key="1">
    <citation type="submission" date="2019-06" db="EMBL/GenBank/DDBJ databases">
        <title>Sequencing the genomes of 1000 actinobacteria strains.</title>
        <authorList>
            <person name="Klenk H.-P."/>
        </authorList>
    </citation>
    <scope>NUCLEOTIDE SEQUENCE [LARGE SCALE GENOMIC DNA]</scope>
    <source>
        <strain evidence="3 4">DSM 43866</strain>
    </source>
</reference>
<feature type="transmembrane region" description="Helical" evidence="2">
    <location>
        <begin position="841"/>
        <end position="864"/>
    </location>
</feature>
<feature type="transmembrane region" description="Helical" evidence="2">
    <location>
        <begin position="616"/>
        <end position="637"/>
    </location>
</feature>
<name>A0A561WNH6_ACTTI</name>
<feature type="transmembrane region" description="Helical" evidence="2">
    <location>
        <begin position="518"/>
        <end position="542"/>
    </location>
</feature>
<proteinExistence type="predicted"/>
<dbReference type="RefSeq" id="WP_239082113.1">
    <property type="nucleotide sequence ID" value="NZ_BOMX01000011.1"/>
</dbReference>
<feature type="compositionally biased region" description="Basic residues" evidence="1">
    <location>
        <begin position="209"/>
        <end position="219"/>
    </location>
</feature>
<sequence>MTERFLFGTPARHAHEPRSPIDGTAETLLFAGLARALATAEGTTDPRRPGDAQARARHQQAATGPADTREHRSIDSTPAWTENDRPGAAHEPPGAGGEPPRAEDGDEPPARGGAAGAGEGPAWGGPVPAWAGGASALAGYRRGAAGSATAPAESAAGLGTRSAGDGGAASGHDPAYREIDGAGHRGPEGRHRTWTDPDQGAVESAGGSRARRRGWRKRDRTAAPAEAATASTGWTASVGWTPNRERNRPAADRNIPAADDPRDGTAADPDAPTAGTPRQRAATAEPNVSTVDDLPHRAAAAGPAGSAAHDLRDGLCRPGADVPDGTDGSDVRLGPGPQRRAARRRARGPERPTTAADAAWKAFTEGDREPGAEIRTGRRARRRRTSPNAGSPPPSETSPTSETSASSETSPTSETSASSETPASIGVSANNGTSASAAAGAGAGTSGNTAAGTIAGAASIGEPGSALNPGPEPACESAAGAAPQRRLFLWPVALRCLLYLGPLSVAVAGIGALERVAWPVPAATLLLGWAAAQALTSVGVTVARRAGRAAAARLVGAGFAAVTALWCALVWIAPATVLGPDRLLAASVGAGGLATLATVTAALVTRSEAAVIRWYLPCWLLAGATLAAVGGTGWAGYVPVETLLPAALVLALVRAFRPVVLGGPGGRIPRLTAAERRRGLAYLIIGISQAICAALLWQAGPAVTPAPAALPLLLSVPLLEALIGWHTARIDAGLDCAESTAELDRHVRNVTVITLAGLLPPLAAGGALALVAYQLPYGLASLSGAREAALALAAGTLLGGVFAVTFLLAARRRTGIAATLAAGPPLATLTLPLFPQAAGPLPLAVAVLAATHVAGLLIVALTAADLRRTP</sequence>
<feature type="transmembrane region" description="Helical" evidence="2">
    <location>
        <begin position="643"/>
        <end position="660"/>
    </location>
</feature>
<feature type="compositionally biased region" description="Low complexity" evidence="1">
    <location>
        <begin position="222"/>
        <end position="232"/>
    </location>
</feature>
<gene>
    <name evidence="3" type="ORF">FHX34_101386</name>
</gene>
<feature type="region of interest" description="Disordered" evidence="1">
    <location>
        <begin position="38"/>
        <end position="429"/>
    </location>
</feature>
<evidence type="ECO:0000256" key="2">
    <source>
        <dbReference type="SAM" id="Phobius"/>
    </source>
</evidence>
<keyword evidence="4" id="KW-1185">Reference proteome</keyword>
<evidence type="ECO:0000313" key="4">
    <source>
        <dbReference type="Proteomes" id="UP000320239"/>
    </source>
</evidence>
<feature type="compositionally biased region" description="Low complexity" evidence="1">
    <location>
        <begin position="266"/>
        <end position="278"/>
    </location>
</feature>
<comment type="caution">
    <text evidence="3">The sequence shown here is derived from an EMBL/GenBank/DDBJ whole genome shotgun (WGS) entry which is preliminary data.</text>
</comment>
<feature type="transmembrane region" description="Helical" evidence="2">
    <location>
        <begin position="680"/>
        <end position="700"/>
    </location>
</feature>
<dbReference type="AlphaFoldDB" id="A0A561WNH6"/>
<feature type="compositionally biased region" description="Gly residues" evidence="1">
    <location>
        <begin position="113"/>
        <end position="123"/>
    </location>
</feature>
<protein>
    <submittedName>
        <fullName evidence="3">Uncharacterized protein</fullName>
    </submittedName>
</protein>
<accession>A0A561WNH6</accession>
<feature type="compositionally biased region" description="Low complexity" evidence="1">
    <location>
        <begin position="397"/>
        <end position="429"/>
    </location>
</feature>
<feature type="transmembrane region" description="Helical" evidence="2">
    <location>
        <begin position="554"/>
        <end position="577"/>
    </location>
</feature>
<evidence type="ECO:0000313" key="3">
    <source>
        <dbReference type="EMBL" id="TWG25420.1"/>
    </source>
</evidence>
<dbReference type="EMBL" id="VIWY01000001">
    <property type="protein sequence ID" value="TWG25420.1"/>
    <property type="molecule type" value="Genomic_DNA"/>
</dbReference>
<feature type="compositionally biased region" description="Low complexity" evidence="1">
    <location>
        <begin position="298"/>
        <end position="308"/>
    </location>
</feature>
<feature type="compositionally biased region" description="Basic and acidic residues" evidence="1">
    <location>
        <begin position="364"/>
        <end position="376"/>
    </location>
</feature>
<feature type="transmembrane region" description="Helical" evidence="2">
    <location>
        <begin position="583"/>
        <end position="604"/>
    </location>
</feature>
<feature type="compositionally biased region" description="Basic and acidic residues" evidence="1">
    <location>
        <begin position="174"/>
        <end position="195"/>
    </location>
</feature>
<organism evidence="3 4">
    <name type="scientific">Actinoplanes teichomyceticus</name>
    <dbReference type="NCBI Taxonomy" id="1867"/>
    <lineage>
        <taxon>Bacteria</taxon>
        <taxon>Bacillati</taxon>
        <taxon>Actinomycetota</taxon>
        <taxon>Actinomycetes</taxon>
        <taxon>Micromonosporales</taxon>
        <taxon>Micromonosporaceae</taxon>
        <taxon>Actinoplanes</taxon>
    </lineage>
</organism>
<evidence type="ECO:0000256" key="1">
    <source>
        <dbReference type="SAM" id="MobiDB-lite"/>
    </source>
</evidence>
<feature type="transmembrane region" description="Helical" evidence="2">
    <location>
        <begin position="752"/>
        <end position="776"/>
    </location>
</feature>
<keyword evidence="2" id="KW-1133">Transmembrane helix</keyword>